<dbReference type="PRINTS" id="PR01021">
    <property type="entry name" value="OMPADOMAIN"/>
</dbReference>
<gene>
    <name evidence="6" type="primary">pal_5</name>
    <name evidence="6" type="ORF">VST7929_02446</name>
</gene>
<name>A0ABM8ZVZ0_9VIBR</name>
<evidence type="ECO:0000259" key="5">
    <source>
        <dbReference type="PROSITE" id="PS51123"/>
    </source>
</evidence>
<evidence type="ECO:0000256" key="1">
    <source>
        <dbReference type="ARBA" id="ARBA00004442"/>
    </source>
</evidence>
<dbReference type="Proteomes" id="UP000838672">
    <property type="component" value="Unassembled WGS sequence"/>
</dbReference>
<dbReference type="PANTHER" id="PTHR30329:SF21">
    <property type="entry name" value="LIPOPROTEIN YIAD-RELATED"/>
    <property type="match status" value="1"/>
</dbReference>
<dbReference type="CDD" id="cd07185">
    <property type="entry name" value="OmpA_C-like"/>
    <property type="match status" value="1"/>
</dbReference>
<evidence type="ECO:0000313" key="7">
    <source>
        <dbReference type="Proteomes" id="UP000838672"/>
    </source>
</evidence>
<comment type="caution">
    <text evidence="6">The sequence shown here is derived from an EMBL/GenBank/DDBJ whole genome shotgun (WGS) entry which is preliminary data.</text>
</comment>
<proteinExistence type="predicted"/>
<keyword evidence="7" id="KW-1185">Reference proteome</keyword>
<reference evidence="6" key="1">
    <citation type="submission" date="2021-11" db="EMBL/GenBank/DDBJ databases">
        <authorList>
            <person name="Rodrigo-Torres L."/>
            <person name="Arahal R. D."/>
            <person name="Lucena T."/>
        </authorList>
    </citation>
    <scope>NUCLEOTIDE SEQUENCE</scope>
    <source>
        <strain evidence="6">CECT 7929</strain>
    </source>
</reference>
<dbReference type="InterPro" id="IPR006665">
    <property type="entry name" value="OmpA-like"/>
</dbReference>
<dbReference type="InterPro" id="IPR036737">
    <property type="entry name" value="OmpA-like_sf"/>
</dbReference>
<dbReference type="PROSITE" id="PS51123">
    <property type="entry name" value="OMPA_2"/>
    <property type="match status" value="1"/>
</dbReference>
<dbReference type="EMBL" id="CAKLDI010000001">
    <property type="protein sequence ID" value="CAH0534503.1"/>
    <property type="molecule type" value="Genomic_DNA"/>
</dbReference>
<accession>A0ABM8ZVZ0</accession>
<evidence type="ECO:0000256" key="2">
    <source>
        <dbReference type="ARBA" id="ARBA00023136"/>
    </source>
</evidence>
<comment type="subcellular location">
    <subcellularLocation>
        <location evidence="1">Cell outer membrane</location>
    </subcellularLocation>
</comment>
<evidence type="ECO:0000256" key="3">
    <source>
        <dbReference type="ARBA" id="ARBA00023237"/>
    </source>
</evidence>
<dbReference type="PANTHER" id="PTHR30329">
    <property type="entry name" value="STATOR ELEMENT OF FLAGELLAR MOTOR COMPLEX"/>
    <property type="match status" value="1"/>
</dbReference>
<keyword evidence="6" id="KW-0449">Lipoprotein</keyword>
<keyword evidence="2 4" id="KW-0472">Membrane</keyword>
<feature type="domain" description="OmpA-like" evidence="5">
    <location>
        <begin position="123"/>
        <end position="240"/>
    </location>
</feature>
<organism evidence="6 7">
    <name type="scientific">Vibrio stylophorae</name>
    <dbReference type="NCBI Taxonomy" id="659351"/>
    <lineage>
        <taxon>Bacteria</taxon>
        <taxon>Pseudomonadati</taxon>
        <taxon>Pseudomonadota</taxon>
        <taxon>Gammaproteobacteria</taxon>
        <taxon>Vibrionales</taxon>
        <taxon>Vibrionaceae</taxon>
        <taxon>Vibrio</taxon>
    </lineage>
</organism>
<dbReference type="Gene3D" id="3.30.1330.60">
    <property type="entry name" value="OmpA-like domain"/>
    <property type="match status" value="1"/>
</dbReference>
<keyword evidence="3" id="KW-0998">Cell outer membrane</keyword>
<evidence type="ECO:0000313" key="6">
    <source>
        <dbReference type="EMBL" id="CAH0534503.1"/>
    </source>
</evidence>
<dbReference type="SUPFAM" id="SSF103088">
    <property type="entry name" value="OmpA-like"/>
    <property type="match status" value="1"/>
</dbReference>
<dbReference type="PROSITE" id="PS51257">
    <property type="entry name" value="PROKAR_LIPOPROTEIN"/>
    <property type="match status" value="1"/>
</dbReference>
<protein>
    <submittedName>
        <fullName evidence="6">Peptidoglycan-associated lipoprotein</fullName>
    </submittedName>
</protein>
<dbReference type="InterPro" id="IPR006664">
    <property type="entry name" value="OMP_bac"/>
</dbReference>
<dbReference type="Pfam" id="PF00691">
    <property type="entry name" value="OmpA"/>
    <property type="match status" value="1"/>
</dbReference>
<evidence type="ECO:0000256" key="4">
    <source>
        <dbReference type="PROSITE-ProRule" id="PRU00473"/>
    </source>
</evidence>
<dbReference type="InterPro" id="IPR050330">
    <property type="entry name" value="Bact_OuterMem_StrucFunc"/>
</dbReference>
<sequence length="260" mass="29020">MNGCKLTWLLPLFLVACSSSPPSYEVNAKDVQMARIRLDQLGFEIELLGLKGGVHCMPARMQRMTTQHRLAGSELLTGMVDDAMINMDKLAVELKQSDNLLHQLLKKTYCGHTENAFAESELQQKLLLLMSLDNQFPSASARLLPEYQRALASAAKILISHPHWTLSLVGHTDNQGSSASNLKLGQQRAEAVRDVLVKHGVSEGQISITSQGEMQPVTINADSIGRLANRRVDAYLLIHPDRDRPIRTYSLKDWYHAPER</sequence>